<reference evidence="1" key="1">
    <citation type="journal article" date="2021" name="PeerJ">
        <title>Extensive microbial diversity within the chicken gut microbiome revealed by metagenomics and culture.</title>
        <authorList>
            <person name="Gilroy R."/>
            <person name="Ravi A."/>
            <person name="Getino M."/>
            <person name="Pursley I."/>
            <person name="Horton D.L."/>
            <person name="Alikhan N.F."/>
            <person name="Baker D."/>
            <person name="Gharbi K."/>
            <person name="Hall N."/>
            <person name="Watson M."/>
            <person name="Adriaenssens E.M."/>
            <person name="Foster-Nyarko E."/>
            <person name="Jarju S."/>
            <person name="Secka A."/>
            <person name="Antonio M."/>
            <person name="Oren A."/>
            <person name="Chaudhuri R.R."/>
            <person name="La Ragione R."/>
            <person name="Hildebrand F."/>
            <person name="Pallen M.J."/>
        </authorList>
    </citation>
    <scope>NUCLEOTIDE SEQUENCE</scope>
    <source>
        <strain evidence="1">CHK188-4685</strain>
    </source>
</reference>
<protein>
    <submittedName>
        <fullName evidence="1">DUF1667 domain-containing protein</fullName>
    </submittedName>
</protein>
<dbReference type="Pfam" id="PF07892">
    <property type="entry name" value="DUF1667"/>
    <property type="match status" value="1"/>
</dbReference>
<dbReference type="InterPro" id="IPR036593">
    <property type="entry name" value="CPE0013-like_sf"/>
</dbReference>
<dbReference type="SUPFAM" id="SSF160148">
    <property type="entry name" value="CPE0013-like"/>
    <property type="match status" value="1"/>
</dbReference>
<dbReference type="InterPro" id="IPR012460">
    <property type="entry name" value="DUF1667"/>
</dbReference>
<organism evidence="1 2">
    <name type="scientific">Candidatus Enterocloster faecavium</name>
    <dbReference type="NCBI Taxonomy" id="2838560"/>
    <lineage>
        <taxon>Bacteria</taxon>
        <taxon>Bacillati</taxon>
        <taxon>Bacillota</taxon>
        <taxon>Clostridia</taxon>
        <taxon>Lachnospirales</taxon>
        <taxon>Lachnospiraceae</taxon>
        <taxon>Enterocloster</taxon>
    </lineage>
</organism>
<dbReference type="AlphaFoldDB" id="A0A9D2RKQ5"/>
<dbReference type="EMBL" id="DWYS01000039">
    <property type="protein sequence ID" value="HJB06816.1"/>
    <property type="molecule type" value="Genomic_DNA"/>
</dbReference>
<dbReference type="PANTHER" id="PTHR39450:SF1">
    <property type="entry name" value="DUF1667 DOMAIN-CONTAINING PROTEIN"/>
    <property type="match status" value="1"/>
</dbReference>
<sequence>MLREFTCIICPNGCEIQVQMEEGVRKGTFGEEQGKSPVVCSITGAACPRGEEYVRQELTDPRRNIATSVLVEGGELPLASVRLTSPIPKGMIFKAMEEIKKIHLKAPVQAGTVVIHQLLGQETDVIVTRDVKRSE</sequence>
<dbReference type="Gene3D" id="3.10.530.10">
    <property type="entry name" value="CPE0013-like"/>
    <property type="match status" value="1"/>
</dbReference>
<comment type="caution">
    <text evidence="1">The sequence shown here is derived from an EMBL/GenBank/DDBJ whole genome shotgun (WGS) entry which is preliminary data.</text>
</comment>
<name>A0A9D2RKQ5_9FIRM</name>
<evidence type="ECO:0000313" key="2">
    <source>
        <dbReference type="Proteomes" id="UP000886804"/>
    </source>
</evidence>
<dbReference type="Proteomes" id="UP000886804">
    <property type="component" value="Unassembled WGS sequence"/>
</dbReference>
<accession>A0A9D2RKQ5</accession>
<gene>
    <name evidence="1" type="ORF">H9716_03010</name>
</gene>
<evidence type="ECO:0000313" key="1">
    <source>
        <dbReference type="EMBL" id="HJB06816.1"/>
    </source>
</evidence>
<reference evidence="1" key="2">
    <citation type="submission" date="2021-04" db="EMBL/GenBank/DDBJ databases">
        <authorList>
            <person name="Gilroy R."/>
        </authorList>
    </citation>
    <scope>NUCLEOTIDE SEQUENCE</scope>
    <source>
        <strain evidence="1">CHK188-4685</strain>
    </source>
</reference>
<dbReference type="PANTHER" id="PTHR39450">
    <property type="entry name" value="MOLYBDOPTERIN OXIDOREDUCTASE, 4FE-4S CLUSTER-BINDING SUBUNIT"/>
    <property type="match status" value="1"/>
</dbReference>
<proteinExistence type="predicted"/>